<dbReference type="EMBL" id="JBAHYK010002041">
    <property type="protein sequence ID" value="KAL0566014.1"/>
    <property type="molecule type" value="Genomic_DNA"/>
</dbReference>
<dbReference type="Proteomes" id="UP001465976">
    <property type="component" value="Unassembled WGS sequence"/>
</dbReference>
<gene>
    <name evidence="2" type="ORF">V5O48_016001</name>
</gene>
<feature type="region of interest" description="Disordered" evidence="1">
    <location>
        <begin position="486"/>
        <end position="506"/>
    </location>
</feature>
<evidence type="ECO:0000313" key="3">
    <source>
        <dbReference type="Proteomes" id="UP001465976"/>
    </source>
</evidence>
<sequence>MPPGSTSRRYLRSSSSLHRSQHFKGARNFAIGDHSNFSSVRGDQNIYVNAKGKKKRFIVGTEEEEAEYAEFVEIKRGDLVAARTLYRSDDEQWRWMKRVGEQTVVAGKVMIGGASLECTAVSYSGEGAEEVCPRSGLRRPVANRCWKRWKRDFRMFGGARRPENAQLVAINLSTIPMLVLTGDLVPAAHFDVEAQVGMRGLLIGALIRQMGCGPDSLWLDTSRGVFCRGPEGPGCGWLNDAFNSENLPLDAELLQEDVMIRYLFSRKLDRQAVTGFAWVWHPEASQIRVDRPTIISTRTNTILAVGSGRRWESRRSCLDERKEMPDGATRFVLHNRRHQELEGFHWFEADDWLAQALSIFHAHGVPLEGDMREYNHLECALSKAKRRRRRQCPPIYLFIPSFSTITFWSFDPNGQDTIPNNFCAYLGLPIRPSVGCYEYSWETSAYRHLRDYQIARGFDPTTTDFARHNNYRIYDVVAEPLPSRLEEVDNSETTETSSPTTQQDVTGAEHLSEYEDFSLGLLFGDIPGLEGIVAPQPETTPIEIDIPQAITNTSIWSSFSSKFSWAALDDSDIHAAGF</sequence>
<reference evidence="2 3" key="1">
    <citation type="submission" date="2024-02" db="EMBL/GenBank/DDBJ databases">
        <title>A draft genome for the cacao thread blight pathogen Marasmius crinis-equi.</title>
        <authorList>
            <person name="Cohen S.P."/>
            <person name="Baruah I.K."/>
            <person name="Amoako-Attah I."/>
            <person name="Bukari Y."/>
            <person name="Meinhardt L.W."/>
            <person name="Bailey B.A."/>
        </authorList>
    </citation>
    <scope>NUCLEOTIDE SEQUENCE [LARGE SCALE GENOMIC DNA]</scope>
    <source>
        <strain evidence="2 3">GH-76</strain>
    </source>
</reference>
<keyword evidence="3" id="KW-1185">Reference proteome</keyword>
<comment type="caution">
    <text evidence="2">The sequence shown here is derived from an EMBL/GenBank/DDBJ whole genome shotgun (WGS) entry which is preliminary data.</text>
</comment>
<evidence type="ECO:0000313" key="2">
    <source>
        <dbReference type="EMBL" id="KAL0566014.1"/>
    </source>
</evidence>
<evidence type="ECO:0000256" key="1">
    <source>
        <dbReference type="SAM" id="MobiDB-lite"/>
    </source>
</evidence>
<organism evidence="2 3">
    <name type="scientific">Marasmius crinis-equi</name>
    <dbReference type="NCBI Taxonomy" id="585013"/>
    <lineage>
        <taxon>Eukaryota</taxon>
        <taxon>Fungi</taxon>
        <taxon>Dikarya</taxon>
        <taxon>Basidiomycota</taxon>
        <taxon>Agaricomycotina</taxon>
        <taxon>Agaricomycetes</taxon>
        <taxon>Agaricomycetidae</taxon>
        <taxon>Agaricales</taxon>
        <taxon>Marasmiineae</taxon>
        <taxon>Marasmiaceae</taxon>
        <taxon>Marasmius</taxon>
    </lineage>
</organism>
<name>A0ABR3ESX0_9AGAR</name>
<accession>A0ABR3ESX0</accession>
<proteinExistence type="predicted"/>
<protein>
    <submittedName>
        <fullName evidence="2">Uncharacterized protein</fullName>
    </submittedName>
</protein>
<feature type="compositionally biased region" description="Low complexity" evidence="1">
    <location>
        <begin position="491"/>
        <end position="501"/>
    </location>
</feature>